<comment type="caution">
    <text evidence="2">The sequence shown here is derived from an EMBL/GenBank/DDBJ whole genome shotgun (WGS) entry which is preliminary data.</text>
</comment>
<evidence type="ECO:0000259" key="1">
    <source>
        <dbReference type="PROSITE" id="PS51688"/>
    </source>
</evidence>
<dbReference type="InterPro" id="IPR030392">
    <property type="entry name" value="S74_ICA"/>
</dbReference>
<evidence type="ECO:0000313" key="3">
    <source>
        <dbReference type="Proteomes" id="UP001165083"/>
    </source>
</evidence>
<accession>A0A9W6X2G6</accession>
<keyword evidence="3" id="KW-1185">Reference proteome</keyword>
<protein>
    <submittedName>
        <fullName evidence="2">Unnamed protein product</fullName>
    </submittedName>
</protein>
<proteinExistence type="predicted"/>
<name>A0A9W6X2G6_9STRA</name>
<dbReference type="PROSITE" id="PS51688">
    <property type="entry name" value="ICA"/>
    <property type="match status" value="1"/>
</dbReference>
<dbReference type="AlphaFoldDB" id="A0A9W6X2G6"/>
<dbReference type="EMBL" id="BSXW01000647">
    <property type="protein sequence ID" value="GMF27126.1"/>
    <property type="molecule type" value="Genomic_DNA"/>
</dbReference>
<sequence>MSGFSYPQPIFISDTYNPSFYLSLYQTGFLTYAYAQTLYLERNDYRLSYLTGISDGTATPNLALVPASDGSITGLGALSCSSLIVGGSAVVAPPSYVVGITAGIAANNKALVLGASGEIGTISSLTASNIYGSIKTASQTAITSVGTLTNFTLSTGGTGLNLPSMKFWDSTTSAYKRFNQNYYLDITLGGAVASKALVVDANKDIGSIRNLDAQSINASVKLSGTLSDCGSYQAGGTTIITSSRHIQNIGTISSSGVIDTAVSYRINGSDVISTSGITGTLITAAQPNITSIGQQSLLRATRGEFEVASGTVGNGLAGYNTYPLGIINDSDTAGSIAGVSFMIDSSAGSANNYVPSALIAATRVSGSYCVSDLKFFTRSGSSASDPITERMIITQGGRVGVAAGSPESQLHVVASSTNLYGSWQRAQEWWNDRGTPIRCGLIIRNEDGGAAANGVSFGTFSNDSLRWFINGTNCMLLNTSNRLAVDRESPEATIHAGGAIWADDAFHCKGNASNAYYRWNWALSNYPAIGNDATSGSMRIGVCNASYVWQSYMPVRGGSYTNASDRRIKKDIIDIPYGLAELMRMQPRKFSMRSDGSNHVGFIAQEMLDIIPECVSGVESPDDEMNDTGEPCNPMGIDLASLVSVLCKAIQELKAEVDELRSIISE</sequence>
<dbReference type="OrthoDB" id="107594at2759"/>
<organism evidence="2 3">
    <name type="scientific">Phytophthora lilii</name>
    <dbReference type="NCBI Taxonomy" id="2077276"/>
    <lineage>
        <taxon>Eukaryota</taxon>
        <taxon>Sar</taxon>
        <taxon>Stramenopiles</taxon>
        <taxon>Oomycota</taxon>
        <taxon>Peronosporomycetes</taxon>
        <taxon>Peronosporales</taxon>
        <taxon>Peronosporaceae</taxon>
        <taxon>Phytophthora</taxon>
    </lineage>
</organism>
<reference evidence="2" key="1">
    <citation type="submission" date="2023-04" db="EMBL/GenBank/DDBJ databases">
        <title>Phytophthora lilii NBRC 32176.</title>
        <authorList>
            <person name="Ichikawa N."/>
            <person name="Sato H."/>
            <person name="Tonouchi N."/>
        </authorList>
    </citation>
    <scope>NUCLEOTIDE SEQUENCE</scope>
    <source>
        <strain evidence="2">NBRC 32176</strain>
    </source>
</reference>
<evidence type="ECO:0000313" key="2">
    <source>
        <dbReference type="EMBL" id="GMF27126.1"/>
    </source>
</evidence>
<dbReference type="Proteomes" id="UP001165083">
    <property type="component" value="Unassembled WGS sequence"/>
</dbReference>
<dbReference type="Pfam" id="PF13884">
    <property type="entry name" value="Peptidase_S74"/>
    <property type="match status" value="1"/>
</dbReference>
<feature type="domain" description="Peptidase S74" evidence="1">
    <location>
        <begin position="564"/>
        <end position="664"/>
    </location>
</feature>
<gene>
    <name evidence="2" type="ORF">Plil01_001132600</name>
</gene>